<feature type="transmembrane region" description="Helical" evidence="2">
    <location>
        <begin position="375"/>
        <end position="396"/>
    </location>
</feature>
<proteinExistence type="predicted"/>
<dbReference type="EMBL" id="MWWV01000006">
    <property type="protein sequence ID" value="OZG57764.1"/>
    <property type="molecule type" value="Genomic_DNA"/>
</dbReference>
<accession>A0A261FF57</accession>
<dbReference type="Gene3D" id="2.60.40.1080">
    <property type="match status" value="1"/>
</dbReference>
<keyword evidence="2" id="KW-0812">Transmembrane</keyword>
<feature type="compositionally biased region" description="Low complexity" evidence="1">
    <location>
        <begin position="310"/>
        <end position="354"/>
    </location>
</feature>
<comment type="caution">
    <text evidence="3">The sequence shown here is derived from an EMBL/GenBank/DDBJ whole genome shotgun (WGS) entry which is preliminary data.</text>
</comment>
<dbReference type="AlphaFoldDB" id="A0A261FF57"/>
<name>A0A261FF57_9BIFI</name>
<evidence type="ECO:0000256" key="2">
    <source>
        <dbReference type="SAM" id="Phobius"/>
    </source>
</evidence>
<organism evidence="3 4">
    <name type="scientific">Bifidobacterium tissieri</name>
    <dbReference type="NCBI Taxonomy" id="1630162"/>
    <lineage>
        <taxon>Bacteria</taxon>
        <taxon>Bacillati</taxon>
        <taxon>Actinomycetota</taxon>
        <taxon>Actinomycetes</taxon>
        <taxon>Bifidobacteriales</taxon>
        <taxon>Bifidobacteriaceae</taxon>
        <taxon>Bifidobacterium</taxon>
    </lineage>
</organism>
<dbReference type="RefSeq" id="WP_094663309.1">
    <property type="nucleotide sequence ID" value="NZ_MWWV01000006.1"/>
</dbReference>
<sequence>MTLMGTKTGLIGKLAAGALALATIVGMAGFVGPTASAVETDTYTFDLSKVPVEARSGLSGSLGIVAVNDPKDTPKAVNPTDDNQPHTVETQYVGVKPGKYTVTYEAPENSNYRMAAQGGFYATSETDEDGIFHAGPNHNYESFSIYASWAKPIDNKPLDKSKDVTLNAGAFLTVLGGLPNDTLKAGTLKLVRTDGGDTPNPPAPTKSLNIVGADNKAFDNNATTLKLNDELKLNAKAENLASKDLKWTITSEGADKVLEAVDQGANPTADYQVKALKAGKATVTVTADGLTATLTVTVPANEETKPNEPNKPGTNDNGNKPNNGNNNGAVKPNDTNTNTPNTNKPAASTPNTTTKDVKNNAKQDTKKSHLATTGVNIAVGVVVMLALFGAGAALVLRKRAQR</sequence>
<reference evidence="3 4" key="1">
    <citation type="journal article" date="2017" name="BMC Genomics">
        <title>Comparative genomic and phylogenomic analyses of the Bifidobacteriaceae family.</title>
        <authorList>
            <person name="Lugli G.A."/>
            <person name="Milani C."/>
            <person name="Turroni F."/>
            <person name="Duranti S."/>
            <person name="Mancabelli L."/>
            <person name="Mangifesta M."/>
            <person name="Ferrario C."/>
            <person name="Modesto M."/>
            <person name="Mattarelli P."/>
            <person name="Jiri K."/>
            <person name="van Sinderen D."/>
            <person name="Ventura M."/>
        </authorList>
    </citation>
    <scope>NUCLEOTIDE SEQUENCE [LARGE SCALE GENOMIC DNA]</scope>
    <source>
        <strain evidence="3 4">DSM 100201</strain>
    </source>
</reference>
<feature type="region of interest" description="Disordered" evidence="1">
    <location>
        <begin position="296"/>
        <end position="367"/>
    </location>
</feature>
<keyword evidence="4" id="KW-1185">Reference proteome</keyword>
<keyword evidence="2" id="KW-0472">Membrane</keyword>
<gene>
    <name evidence="3" type="ORF">BTIS_1005</name>
</gene>
<feature type="compositionally biased region" description="Basic and acidic residues" evidence="1">
    <location>
        <begin position="355"/>
        <end position="367"/>
    </location>
</feature>
<protein>
    <submittedName>
        <fullName evidence="3">Arabinosidase</fullName>
    </submittedName>
</protein>
<evidence type="ECO:0000313" key="4">
    <source>
        <dbReference type="Proteomes" id="UP000216444"/>
    </source>
</evidence>
<evidence type="ECO:0000313" key="3">
    <source>
        <dbReference type="EMBL" id="OZG57764.1"/>
    </source>
</evidence>
<keyword evidence="2" id="KW-1133">Transmembrane helix</keyword>
<dbReference type="Proteomes" id="UP000216444">
    <property type="component" value="Unassembled WGS sequence"/>
</dbReference>
<evidence type="ECO:0000256" key="1">
    <source>
        <dbReference type="SAM" id="MobiDB-lite"/>
    </source>
</evidence>